<comment type="similarity">
    <text evidence="1">Belongs to the metallo-dependent hydrolases superfamily.</text>
</comment>
<evidence type="ECO:0000313" key="3">
    <source>
        <dbReference type="EMBL" id="TDH62699.1"/>
    </source>
</evidence>
<dbReference type="InterPro" id="IPR052350">
    <property type="entry name" value="Metallo-dep_Lactonases"/>
</dbReference>
<dbReference type="SUPFAM" id="SSF51556">
    <property type="entry name" value="Metallo-dependent hydrolases"/>
    <property type="match status" value="1"/>
</dbReference>
<proteinExistence type="inferred from homology"/>
<dbReference type="PANTHER" id="PTHR43569">
    <property type="entry name" value="AMIDOHYDROLASE"/>
    <property type="match status" value="1"/>
</dbReference>
<dbReference type="Gene3D" id="3.20.20.140">
    <property type="entry name" value="Metal-dependent hydrolases"/>
    <property type="match status" value="1"/>
</dbReference>
<dbReference type="OrthoDB" id="7183088at2"/>
<evidence type="ECO:0000259" key="2">
    <source>
        <dbReference type="Pfam" id="PF04909"/>
    </source>
</evidence>
<dbReference type="InterPro" id="IPR006680">
    <property type="entry name" value="Amidohydro-rel"/>
</dbReference>
<organism evidence="3 4">
    <name type="scientific">Dankookia rubra</name>
    <dbReference type="NCBI Taxonomy" id="1442381"/>
    <lineage>
        <taxon>Bacteria</taxon>
        <taxon>Pseudomonadati</taxon>
        <taxon>Pseudomonadota</taxon>
        <taxon>Alphaproteobacteria</taxon>
        <taxon>Acetobacterales</taxon>
        <taxon>Roseomonadaceae</taxon>
        <taxon>Dankookia</taxon>
    </lineage>
</organism>
<keyword evidence="3" id="KW-0378">Hydrolase</keyword>
<dbReference type="AlphaFoldDB" id="A0A4R5QIU5"/>
<accession>A0A4R5QIU5</accession>
<dbReference type="Pfam" id="PF04909">
    <property type="entry name" value="Amidohydro_2"/>
    <property type="match status" value="1"/>
</dbReference>
<name>A0A4R5QIU5_9PROT</name>
<dbReference type="PANTHER" id="PTHR43569:SF1">
    <property type="entry name" value="BLL3371 PROTEIN"/>
    <property type="match status" value="1"/>
</dbReference>
<dbReference type="RefSeq" id="WP_133288432.1">
    <property type="nucleotide sequence ID" value="NZ_SMSJ01000009.1"/>
</dbReference>
<dbReference type="Proteomes" id="UP000295096">
    <property type="component" value="Unassembled WGS sequence"/>
</dbReference>
<dbReference type="EMBL" id="SMSJ01000009">
    <property type="protein sequence ID" value="TDH62699.1"/>
    <property type="molecule type" value="Genomic_DNA"/>
</dbReference>
<comment type="caution">
    <text evidence="3">The sequence shown here is derived from an EMBL/GenBank/DDBJ whole genome shotgun (WGS) entry which is preliminary data.</text>
</comment>
<sequence>MQTIPQPTRYGRIFPPDAAWLARRPAEPALEPELPIIDAHHHLWHRPDQRYLLPEFLADVDCGHRIEATVFVQCHAMYRAAGPEAMRPVGETEFVAGIAAMSDSGGYGPTRIAAGIVGFADLTLGDAVEPVLQAHMQAGGGRFRGVRHSAAWDADPIIGNGHPAPGLLAREDFRAGLRRLTAMGLAFDLWVFHTQLAEALDLVRACPGTSFILGHCGGPLGYGPYAGRRDEVFSQWKAGMAALAACPNVAVKLGGMLMRLAAYDYGALEDPPGSAELAEHWKPFILTCIELFGADRCLFESNFPVEKMGIGYGAIWNAFKRLAAGASAGEKRALFAGTAARVYRL</sequence>
<reference evidence="3 4" key="1">
    <citation type="journal article" date="2016" name="J. Microbiol.">
        <title>Dankookia rubra gen. nov., sp. nov., an alphaproteobacterium isolated from sediment of a shallow stream.</title>
        <authorList>
            <person name="Kim W.H."/>
            <person name="Kim D.H."/>
            <person name="Kang K."/>
            <person name="Ahn T.Y."/>
        </authorList>
    </citation>
    <scope>NUCLEOTIDE SEQUENCE [LARGE SCALE GENOMIC DNA]</scope>
    <source>
        <strain evidence="3 4">JCM30602</strain>
    </source>
</reference>
<keyword evidence="4" id="KW-1185">Reference proteome</keyword>
<feature type="domain" description="Amidohydrolase-related" evidence="2">
    <location>
        <begin position="37"/>
        <end position="345"/>
    </location>
</feature>
<dbReference type="GO" id="GO:0016787">
    <property type="term" value="F:hydrolase activity"/>
    <property type="evidence" value="ECO:0007669"/>
    <property type="project" value="UniProtKB-KW"/>
</dbReference>
<gene>
    <name evidence="3" type="ORF">E2C06_09850</name>
</gene>
<evidence type="ECO:0000256" key="1">
    <source>
        <dbReference type="ARBA" id="ARBA00038310"/>
    </source>
</evidence>
<evidence type="ECO:0000313" key="4">
    <source>
        <dbReference type="Proteomes" id="UP000295096"/>
    </source>
</evidence>
<dbReference type="InterPro" id="IPR032466">
    <property type="entry name" value="Metal_Hydrolase"/>
</dbReference>
<protein>
    <submittedName>
        <fullName evidence="3">Amidohydrolase</fullName>
    </submittedName>
</protein>